<accession>A0A7W4J3S9</accession>
<keyword evidence="4" id="KW-1185">Reference proteome</keyword>
<proteinExistence type="predicted"/>
<dbReference type="SUPFAM" id="SSF51556">
    <property type="entry name" value="Metallo-dependent hydrolases"/>
    <property type="match status" value="1"/>
</dbReference>
<sequence>MRIFHGAASMMLALSLATTAHATDIAIHAGRLIDGTGTAPRLQVTILVHGDRIASVTPGFTRPAGATLIDLSNATVLPGLIDCHVHITDQFDGGDPIREMVTQTGYDAAYRNPAYARATLEAGFTSVRDVGAWTEPVVAMKRAIAKGEIAGPRMWVAGAPLGPTGGHTDSHSGLDPAVENPEWNEAIIDGVDSAIRAVRRHRQEGTDLIKIMPSGGVLSVNDDPNLQLMSDAEIKAVVDTAHALGMKVAAHIHGRMAIDHAISLGVDSVEHGSYAGPESYPLFKSHNTYLVPTLLIGQKVYEIAKAHPEQLPPSSAAKALEVAPHLRDNLGAAYRAGVKIAFGTDQGLVPHGENGREFALMVQAGMTPMDAILAATRNAADLIGDSADIGSVQPGRFADIVAVKGDPLKEVNELTHMQFVMKGGTVYKADGKDSGAGGIEDAGGH</sequence>
<keyword evidence="1" id="KW-0732">Signal</keyword>
<evidence type="ECO:0000256" key="1">
    <source>
        <dbReference type="SAM" id="SignalP"/>
    </source>
</evidence>
<evidence type="ECO:0000313" key="4">
    <source>
        <dbReference type="Proteomes" id="UP000577891"/>
    </source>
</evidence>
<dbReference type="Gene3D" id="3.20.20.140">
    <property type="entry name" value="Metal-dependent hydrolases"/>
    <property type="match status" value="1"/>
</dbReference>
<feature type="domain" description="Amidohydrolase-related" evidence="2">
    <location>
        <begin position="75"/>
        <end position="426"/>
    </location>
</feature>
<dbReference type="PANTHER" id="PTHR43135">
    <property type="entry name" value="ALPHA-D-RIBOSE 1-METHYLPHOSPHONATE 5-TRIPHOSPHATE DIPHOSPHATASE"/>
    <property type="match status" value="1"/>
</dbReference>
<evidence type="ECO:0000259" key="2">
    <source>
        <dbReference type="Pfam" id="PF01979"/>
    </source>
</evidence>
<dbReference type="InterPro" id="IPR006680">
    <property type="entry name" value="Amidohydro-rel"/>
</dbReference>
<dbReference type="InterPro" id="IPR011059">
    <property type="entry name" value="Metal-dep_hydrolase_composite"/>
</dbReference>
<dbReference type="AlphaFoldDB" id="A0A7W4J3S9"/>
<dbReference type="Proteomes" id="UP000577891">
    <property type="component" value="Unassembled WGS sequence"/>
</dbReference>
<dbReference type="PANTHER" id="PTHR43135:SF3">
    <property type="entry name" value="ALPHA-D-RIBOSE 1-METHYLPHOSPHONATE 5-TRIPHOSPHATE DIPHOSPHATASE"/>
    <property type="match status" value="1"/>
</dbReference>
<dbReference type="EMBL" id="JABEQE010000024">
    <property type="protein sequence ID" value="MBB2173987.1"/>
    <property type="molecule type" value="Genomic_DNA"/>
</dbReference>
<keyword evidence="3" id="KW-0378">Hydrolase</keyword>
<dbReference type="SUPFAM" id="SSF51338">
    <property type="entry name" value="Composite domain of metallo-dependent hydrolases"/>
    <property type="match status" value="1"/>
</dbReference>
<evidence type="ECO:0000313" key="3">
    <source>
        <dbReference type="EMBL" id="MBB2173987.1"/>
    </source>
</evidence>
<feature type="chain" id="PRO_5031499450" evidence="1">
    <location>
        <begin position="23"/>
        <end position="445"/>
    </location>
</feature>
<dbReference type="InterPro" id="IPR032466">
    <property type="entry name" value="Metal_Hydrolase"/>
</dbReference>
<dbReference type="GO" id="GO:0016810">
    <property type="term" value="F:hydrolase activity, acting on carbon-nitrogen (but not peptide) bonds"/>
    <property type="evidence" value="ECO:0007669"/>
    <property type="project" value="InterPro"/>
</dbReference>
<dbReference type="Gene3D" id="2.30.40.10">
    <property type="entry name" value="Urease, subunit C, domain 1"/>
    <property type="match status" value="1"/>
</dbReference>
<organism evidence="3 4">
    <name type="scientific">Gluconacetobacter asukensis</name>
    <dbReference type="NCBI Taxonomy" id="1017181"/>
    <lineage>
        <taxon>Bacteria</taxon>
        <taxon>Pseudomonadati</taxon>
        <taxon>Pseudomonadota</taxon>
        <taxon>Alphaproteobacteria</taxon>
        <taxon>Acetobacterales</taxon>
        <taxon>Acetobacteraceae</taxon>
        <taxon>Gluconacetobacter</taxon>
    </lineage>
</organism>
<name>A0A7W4J3S9_9PROT</name>
<protein>
    <submittedName>
        <fullName evidence="3">Amidohydrolase family protein</fullName>
    </submittedName>
</protein>
<feature type="signal peptide" evidence="1">
    <location>
        <begin position="1"/>
        <end position="22"/>
    </location>
</feature>
<comment type="caution">
    <text evidence="3">The sequence shown here is derived from an EMBL/GenBank/DDBJ whole genome shotgun (WGS) entry which is preliminary data.</text>
</comment>
<dbReference type="InterPro" id="IPR051781">
    <property type="entry name" value="Metallo-dep_Hydrolase"/>
</dbReference>
<gene>
    <name evidence="3" type="ORF">HLH35_18000</name>
</gene>
<dbReference type="CDD" id="cd01299">
    <property type="entry name" value="Met_dep_hydrolase_A"/>
    <property type="match status" value="1"/>
</dbReference>
<dbReference type="Pfam" id="PF01979">
    <property type="entry name" value="Amidohydro_1"/>
    <property type="match status" value="1"/>
</dbReference>
<dbReference type="RefSeq" id="WP_182980457.1">
    <property type="nucleotide sequence ID" value="NZ_BAABGB010000013.1"/>
</dbReference>
<reference evidence="3 4" key="1">
    <citation type="submission" date="2020-04" db="EMBL/GenBank/DDBJ databases">
        <title>Description of novel Gluconacetobacter.</title>
        <authorList>
            <person name="Sombolestani A."/>
        </authorList>
    </citation>
    <scope>NUCLEOTIDE SEQUENCE [LARGE SCALE GENOMIC DNA]</scope>
    <source>
        <strain evidence="3 4">LMG 27724</strain>
    </source>
</reference>
<dbReference type="InterPro" id="IPR057744">
    <property type="entry name" value="OTAase-like"/>
</dbReference>